<sequence>MLVRRSAPKGALMAICFQMGVCLNVSTILWDDECYVNFDKKGTETVDLSYMFTEKELFVLTDGKASPEFLPGLEALLQPFISLEITRDLEEHSINNTLLKRLKLENHAKKKYFRALYGSMKLKRTYQMSFTVVANPVVTISGSFVLAGLELRFPEYNTTFPSGNYIGYNLAINTDLEIIFMVSLEPKGTNVTAIIHLEVSGIGPLVFSDNTNCELVEQRDDLNLGRICAAQALEDVTKWKGVRKRVIAVIKPAIFRHIWCSFRKIIPNLVEMTIAYGVLLKK</sequence>
<name>A0A6A4J8N7_APOLU</name>
<proteinExistence type="predicted"/>
<comment type="caution">
    <text evidence="1">The sequence shown here is derived from an EMBL/GenBank/DDBJ whole genome shotgun (WGS) entry which is preliminary data.</text>
</comment>
<evidence type="ECO:0000313" key="2">
    <source>
        <dbReference type="Proteomes" id="UP000466442"/>
    </source>
</evidence>
<gene>
    <name evidence="1" type="ORF">GE061_015860</name>
</gene>
<dbReference type="EMBL" id="WIXP02000006">
    <property type="protein sequence ID" value="KAF6210104.1"/>
    <property type="molecule type" value="Genomic_DNA"/>
</dbReference>
<accession>A0A6A4J8N7</accession>
<protein>
    <submittedName>
        <fullName evidence="1">Uncharacterized protein</fullName>
    </submittedName>
</protein>
<dbReference type="Proteomes" id="UP000466442">
    <property type="component" value="Unassembled WGS sequence"/>
</dbReference>
<evidence type="ECO:0000313" key="1">
    <source>
        <dbReference type="EMBL" id="KAF6210104.1"/>
    </source>
</evidence>
<organism evidence="1 2">
    <name type="scientific">Apolygus lucorum</name>
    <name type="common">Small green plant bug</name>
    <name type="synonym">Lygocoris lucorum</name>
    <dbReference type="NCBI Taxonomy" id="248454"/>
    <lineage>
        <taxon>Eukaryota</taxon>
        <taxon>Metazoa</taxon>
        <taxon>Ecdysozoa</taxon>
        <taxon>Arthropoda</taxon>
        <taxon>Hexapoda</taxon>
        <taxon>Insecta</taxon>
        <taxon>Pterygota</taxon>
        <taxon>Neoptera</taxon>
        <taxon>Paraneoptera</taxon>
        <taxon>Hemiptera</taxon>
        <taxon>Heteroptera</taxon>
        <taxon>Panheteroptera</taxon>
        <taxon>Cimicomorpha</taxon>
        <taxon>Miridae</taxon>
        <taxon>Mirini</taxon>
        <taxon>Apolygus</taxon>
    </lineage>
</organism>
<keyword evidence="2" id="KW-1185">Reference proteome</keyword>
<dbReference type="AlphaFoldDB" id="A0A6A4J8N7"/>
<reference evidence="1" key="1">
    <citation type="journal article" date="2021" name="Mol. Ecol. Resour.">
        <title>Apolygus lucorum genome provides insights into omnivorousness and mesophyll feeding.</title>
        <authorList>
            <person name="Liu Y."/>
            <person name="Liu H."/>
            <person name="Wang H."/>
            <person name="Huang T."/>
            <person name="Liu B."/>
            <person name="Yang B."/>
            <person name="Yin L."/>
            <person name="Li B."/>
            <person name="Zhang Y."/>
            <person name="Zhang S."/>
            <person name="Jiang F."/>
            <person name="Zhang X."/>
            <person name="Ren Y."/>
            <person name="Wang B."/>
            <person name="Wang S."/>
            <person name="Lu Y."/>
            <person name="Wu K."/>
            <person name="Fan W."/>
            <person name="Wang G."/>
        </authorList>
    </citation>
    <scope>NUCLEOTIDE SEQUENCE</scope>
    <source>
        <strain evidence="1">12Hb</strain>
    </source>
</reference>